<dbReference type="GO" id="GO:0005737">
    <property type="term" value="C:cytoplasm"/>
    <property type="evidence" value="ECO:0007669"/>
    <property type="project" value="TreeGrafter"/>
</dbReference>
<dbReference type="PANTHER" id="PTHR28040:SF1">
    <property type="entry name" value="PYRIDOXAMINE 5'-PHOSPHATE OXIDASE YLR456W HOMOLOG-RELATED"/>
    <property type="match status" value="1"/>
</dbReference>
<evidence type="ECO:0000256" key="1">
    <source>
        <dbReference type="SAM" id="MobiDB-lite"/>
    </source>
</evidence>
<proteinExistence type="predicted"/>
<evidence type="ECO:0000313" key="4">
    <source>
        <dbReference type="Proteomes" id="UP000799437"/>
    </source>
</evidence>
<dbReference type="AlphaFoldDB" id="A0A6A6W5V7"/>
<dbReference type="OrthoDB" id="5300823at2759"/>
<dbReference type="SUPFAM" id="SSF50475">
    <property type="entry name" value="FMN-binding split barrel"/>
    <property type="match status" value="1"/>
</dbReference>
<keyword evidence="4" id="KW-1185">Reference proteome</keyword>
<dbReference type="InterPro" id="IPR052841">
    <property type="entry name" value="PMP_oxidase-like"/>
</dbReference>
<feature type="region of interest" description="Disordered" evidence="1">
    <location>
        <begin position="175"/>
        <end position="200"/>
    </location>
</feature>
<organism evidence="3 4">
    <name type="scientific">Pseudovirgaria hyperparasitica</name>
    <dbReference type="NCBI Taxonomy" id="470096"/>
    <lineage>
        <taxon>Eukaryota</taxon>
        <taxon>Fungi</taxon>
        <taxon>Dikarya</taxon>
        <taxon>Ascomycota</taxon>
        <taxon>Pezizomycotina</taxon>
        <taxon>Dothideomycetes</taxon>
        <taxon>Dothideomycetes incertae sedis</taxon>
        <taxon>Acrospermales</taxon>
        <taxon>Acrospermaceae</taxon>
        <taxon>Pseudovirgaria</taxon>
    </lineage>
</organism>
<feature type="domain" description="Pyridoxamine 5'-phosphate oxidase N-terminal" evidence="2">
    <location>
        <begin position="20"/>
        <end position="153"/>
    </location>
</feature>
<protein>
    <recommendedName>
        <fullName evidence="2">Pyridoxamine 5'-phosphate oxidase N-terminal domain-containing protein</fullName>
    </recommendedName>
</protein>
<sequence length="237" mass="25050">MAAPILNPTNGSSPTMASSLPQEVTACLQNARFLHLATSADNIPHVSLMNYTYLPANSSPFNRSPAIIMTTQPSSTKTSNLASNPRVSLLVHDWVSHRPPTLPESTASGGSALTALLQNLNTASLSRISATINGTAELLEGGSEKEAWFRKKHIENNTFGPSSESQAQAALGLFSSSPSDVSGSLGDDSGDGDGGKKHYVEGSETRVVLVTIKDGRVSDWKGSVQDWKVEEPLMNGT</sequence>
<feature type="compositionally biased region" description="Low complexity" evidence="1">
    <location>
        <begin position="175"/>
        <end position="187"/>
    </location>
</feature>
<dbReference type="GeneID" id="54482340"/>
<dbReference type="InterPro" id="IPR012349">
    <property type="entry name" value="Split_barrel_FMN-bd"/>
</dbReference>
<dbReference type="Proteomes" id="UP000799437">
    <property type="component" value="Unassembled WGS sequence"/>
</dbReference>
<dbReference type="PANTHER" id="PTHR28040">
    <property type="entry name" value="PYRIDOXAMINE 5'-PHOSPHATE OXIDASE YLR456W HOMOLOG-RELATED"/>
    <property type="match status" value="1"/>
</dbReference>
<dbReference type="RefSeq" id="XP_033599787.1">
    <property type="nucleotide sequence ID" value="XM_033741286.1"/>
</dbReference>
<name>A0A6A6W5V7_9PEZI</name>
<gene>
    <name evidence="3" type="ORF">EJ05DRAFT_386750</name>
</gene>
<reference evidence="3" key="1">
    <citation type="journal article" date="2020" name="Stud. Mycol.">
        <title>101 Dothideomycetes genomes: a test case for predicting lifestyles and emergence of pathogens.</title>
        <authorList>
            <person name="Haridas S."/>
            <person name="Albert R."/>
            <person name="Binder M."/>
            <person name="Bloem J."/>
            <person name="Labutti K."/>
            <person name="Salamov A."/>
            <person name="Andreopoulos B."/>
            <person name="Baker S."/>
            <person name="Barry K."/>
            <person name="Bills G."/>
            <person name="Bluhm B."/>
            <person name="Cannon C."/>
            <person name="Castanera R."/>
            <person name="Culley D."/>
            <person name="Daum C."/>
            <person name="Ezra D."/>
            <person name="Gonzalez J."/>
            <person name="Henrissat B."/>
            <person name="Kuo A."/>
            <person name="Liang C."/>
            <person name="Lipzen A."/>
            <person name="Lutzoni F."/>
            <person name="Magnuson J."/>
            <person name="Mondo S."/>
            <person name="Nolan M."/>
            <person name="Ohm R."/>
            <person name="Pangilinan J."/>
            <person name="Park H.-J."/>
            <person name="Ramirez L."/>
            <person name="Alfaro M."/>
            <person name="Sun H."/>
            <person name="Tritt A."/>
            <person name="Yoshinaga Y."/>
            <person name="Zwiers L.-H."/>
            <person name="Turgeon B."/>
            <person name="Goodwin S."/>
            <person name="Spatafora J."/>
            <person name="Crous P."/>
            <person name="Grigoriev I."/>
        </authorList>
    </citation>
    <scope>NUCLEOTIDE SEQUENCE</scope>
    <source>
        <strain evidence="3">CBS 121739</strain>
    </source>
</reference>
<dbReference type="Gene3D" id="2.30.110.10">
    <property type="entry name" value="Electron Transport, Fmn-binding Protein, Chain A"/>
    <property type="match status" value="1"/>
</dbReference>
<dbReference type="EMBL" id="ML996573">
    <property type="protein sequence ID" value="KAF2757336.1"/>
    <property type="molecule type" value="Genomic_DNA"/>
</dbReference>
<dbReference type="Pfam" id="PF01243">
    <property type="entry name" value="PNPOx_N"/>
    <property type="match status" value="1"/>
</dbReference>
<dbReference type="InterPro" id="IPR011576">
    <property type="entry name" value="Pyridox_Oxase_N"/>
</dbReference>
<evidence type="ECO:0000313" key="3">
    <source>
        <dbReference type="EMBL" id="KAF2757336.1"/>
    </source>
</evidence>
<accession>A0A6A6W5V7</accession>
<evidence type="ECO:0000259" key="2">
    <source>
        <dbReference type="Pfam" id="PF01243"/>
    </source>
</evidence>
<dbReference type="GO" id="GO:0005634">
    <property type="term" value="C:nucleus"/>
    <property type="evidence" value="ECO:0007669"/>
    <property type="project" value="TreeGrafter"/>
</dbReference>